<comment type="caution">
    <text evidence="2">The sequence shown here is derived from an EMBL/GenBank/DDBJ whole genome shotgun (WGS) entry which is preliminary data.</text>
</comment>
<dbReference type="InterPro" id="IPR051077">
    <property type="entry name" value="Ca-dependent_lectin"/>
</dbReference>
<sequence length="253" mass="27854">MLTFLTYAILFFFLCKTGATKDQQKKRLLLNDPDVIADRLGRLESLVHSLSDELQQEKTKRNVLEGTVSQLTKSQKTSSTYIRWGKQMCPGNDTLLYTGFIGGGLFSEAGSAADAVCLPPNPDFTKTTASQAAVGHMYGTEFETNYFGPKSFDEDVPCSVCEIQDGTQTIMIPGKNTCFNEWQVKYKGNLASGYYVHTSATTFICVDESPDYLRSGERNTNGKILVEVIAKCGALPCPPYHEGYPLTCVVCAK</sequence>
<feature type="chain" id="PRO_5035750923" description="Short-chain collagen C4-like" evidence="1">
    <location>
        <begin position="20"/>
        <end position="253"/>
    </location>
</feature>
<feature type="signal peptide" evidence="1">
    <location>
        <begin position="1"/>
        <end position="19"/>
    </location>
</feature>
<dbReference type="Proteomes" id="UP000683360">
    <property type="component" value="Unassembled WGS sequence"/>
</dbReference>
<proteinExistence type="predicted"/>
<evidence type="ECO:0008006" key="4">
    <source>
        <dbReference type="Google" id="ProtNLM"/>
    </source>
</evidence>
<dbReference type="PANTHER" id="PTHR24024:SF18">
    <property type="entry name" value="SHORT-CHAIN COLLAGEN C4-LIKE"/>
    <property type="match status" value="1"/>
</dbReference>
<evidence type="ECO:0000313" key="2">
    <source>
        <dbReference type="EMBL" id="CAG2257413.1"/>
    </source>
</evidence>
<dbReference type="PANTHER" id="PTHR24024">
    <property type="entry name" value="PULMONARY SURFACTANT-ASSOCIATED PROTEIN A"/>
    <property type="match status" value="1"/>
</dbReference>
<name>A0A8S3VHW5_MYTED</name>
<accession>A0A8S3VHW5</accession>
<keyword evidence="1" id="KW-0732">Signal</keyword>
<dbReference type="GO" id="GO:0005615">
    <property type="term" value="C:extracellular space"/>
    <property type="evidence" value="ECO:0007669"/>
    <property type="project" value="TreeGrafter"/>
</dbReference>
<evidence type="ECO:0000256" key="1">
    <source>
        <dbReference type="SAM" id="SignalP"/>
    </source>
</evidence>
<evidence type="ECO:0000313" key="3">
    <source>
        <dbReference type="Proteomes" id="UP000683360"/>
    </source>
</evidence>
<dbReference type="AlphaFoldDB" id="A0A8S3VHW5"/>
<protein>
    <recommendedName>
        <fullName evidence="4">Short-chain collagen C4-like</fullName>
    </recommendedName>
</protein>
<reference evidence="2" key="1">
    <citation type="submission" date="2021-03" db="EMBL/GenBank/DDBJ databases">
        <authorList>
            <person name="Bekaert M."/>
        </authorList>
    </citation>
    <scope>NUCLEOTIDE SEQUENCE</scope>
</reference>
<dbReference type="OrthoDB" id="6086925at2759"/>
<organism evidence="2 3">
    <name type="scientific">Mytilus edulis</name>
    <name type="common">Blue mussel</name>
    <dbReference type="NCBI Taxonomy" id="6550"/>
    <lineage>
        <taxon>Eukaryota</taxon>
        <taxon>Metazoa</taxon>
        <taxon>Spiralia</taxon>
        <taxon>Lophotrochozoa</taxon>
        <taxon>Mollusca</taxon>
        <taxon>Bivalvia</taxon>
        <taxon>Autobranchia</taxon>
        <taxon>Pteriomorphia</taxon>
        <taxon>Mytilida</taxon>
        <taxon>Mytiloidea</taxon>
        <taxon>Mytilidae</taxon>
        <taxon>Mytilinae</taxon>
        <taxon>Mytilus</taxon>
    </lineage>
</organism>
<keyword evidence="3" id="KW-1185">Reference proteome</keyword>
<dbReference type="EMBL" id="CAJPWZ010003328">
    <property type="protein sequence ID" value="CAG2257413.1"/>
    <property type="molecule type" value="Genomic_DNA"/>
</dbReference>
<gene>
    <name evidence="2" type="ORF">MEDL_68665</name>
</gene>